<name>V8N5E3_OPHHA</name>
<dbReference type="InterPro" id="IPR036186">
    <property type="entry name" value="Serpin_sf"/>
</dbReference>
<keyword evidence="2" id="KW-0646">Protease inhibitor</keyword>
<gene>
    <name evidence="7" type="primary">SERPINA1</name>
    <name evidence="7" type="ORF">L345_16935</name>
</gene>
<dbReference type="PROSITE" id="PS00284">
    <property type="entry name" value="SERPIN"/>
    <property type="match status" value="1"/>
</dbReference>
<feature type="domain" description="Serpin" evidence="6">
    <location>
        <begin position="4"/>
        <end position="96"/>
    </location>
</feature>
<keyword evidence="8" id="KW-1185">Reference proteome</keyword>
<dbReference type="SUPFAM" id="SSF56574">
    <property type="entry name" value="Serpins"/>
    <property type="match status" value="1"/>
</dbReference>
<keyword evidence="3" id="KW-0732">Signal</keyword>
<feature type="non-terminal residue" evidence="7">
    <location>
        <position position="127"/>
    </location>
</feature>
<accession>V8N5E3</accession>
<dbReference type="InterPro" id="IPR023795">
    <property type="entry name" value="Serpin_CS"/>
</dbReference>
<dbReference type="InterPro" id="IPR023796">
    <property type="entry name" value="Serpin_dom"/>
</dbReference>
<dbReference type="Proteomes" id="UP000018936">
    <property type="component" value="Unassembled WGS sequence"/>
</dbReference>
<organism evidence="7 8">
    <name type="scientific">Ophiophagus hannah</name>
    <name type="common">King cobra</name>
    <name type="synonym">Naja hannah</name>
    <dbReference type="NCBI Taxonomy" id="8665"/>
    <lineage>
        <taxon>Eukaryota</taxon>
        <taxon>Metazoa</taxon>
        <taxon>Chordata</taxon>
        <taxon>Craniata</taxon>
        <taxon>Vertebrata</taxon>
        <taxon>Euteleostomi</taxon>
        <taxon>Lepidosauria</taxon>
        <taxon>Squamata</taxon>
        <taxon>Bifurcata</taxon>
        <taxon>Unidentata</taxon>
        <taxon>Episquamata</taxon>
        <taxon>Toxicofera</taxon>
        <taxon>Serpentes</taxon>
        <taxon>Colubroidea</taxon>
        <taxon>Elapidae</taxon>
        <taxon>Elapinae</taxon>
        <taxon>Ophiophagus</taxon>
    </lineage>
</organism>
<dbReference type="OrthoDB" id="671595at2759"/>
<protein>
    <submittedName>
        <fullName evidence="7">Alpha-1-antitrypsin</fullName>
    </submittedName>
</protein>
<dbReference type="Gene3D" id="3.30.497.10">
    <property type="entry name" value="Antithrombin, subunit I, domain 2"/>
    <property type="match status" value="1"/>
</dbReference>
<dbReference type="EMBL" id="AZIM01008714">
    <property type="protein sequence ID" value="ETE57350.1"/>
    <property type="molecule type" value="Genomic_DNA"/>
</dbReference>
<evidence type="ECO:0000313" key="7">
    <source>
        <dbReference type="EMBL" id="ETE57350.1"/>
    </source>
</evidence>
<evidence type="ECO:0000256" key="1">
    <source>
        <dbReference type="ARBA" id="ARBA00009500"/>
    </source>
</evidence>
<dbReference type="Pfam" id="PF00079">
    <property type="entry name" value="Serpin"/>
    <property type="match status" value="1"/>
</dbReference>
<sequence length="127" mass="13836">GTARVSIPKFSISATYSLKGPFSQLGITEIFTDHADLTGVTGQPLKLSKVTHKAVLTVDETGAEAAGATAGEAIPMSLPPSYTFNHPFLFFIFDTKYPYSSPANFGIIIWKDIQNLTKKLDNSHLFR</sequence>
<feature type="non-terminal residue" evidence="7">
    <location>
        <position position="1"/>
    </location>
</feature>
<proteinExistence type="inferred from homology"/>
<evidence type="ECO:0000313" key="8">
    <source>
        <dbReference type="Proteomes" id="UP000018936"/>
    </source>
</evidence>
<dbReference type="PANTHER" id="PTHR11461">
    <property type="entry name" value="SERINE PROTEASE INHIBITOR, SERPIN"/>
    <property type="match status" value="1"/>
</dbReference>
<evidence type="ECO:0000259" key="6">
    <source>
        <dbReference type="Pfam" id="PF00079"/>
    </source>
</evidence>
<dbReference type="InterPro" id="IPR000215">
    <property type="entry name" value="Serpin_fam"/>
</dbReference>
<evidence type="ECO:0000256" key="5">
    <source>
        <dbReference type="ARBA" id="ARBA00023180"/>
    </source>
</evidence>
<dbReference type="AlphaFoldDB" id="V8N5E3"/>
<evidence type="ECO:0000256" key="3">
    <source>
        <dbReference type="ARBA" id="ARBA00022729"/>
    </source>
</evidence>
<dbReference type="GO" id="GO:0004867">
    <property type="term" value="F:serine-type endopeptidase inhibitor activity"/>
    <property type="evidence" value="ECO:0007669"/>
    <property type="project" value="UniProtKB-KW"/>
</dbReference>
<dbReference type="Gene3D" id="2.10.310.10">
    <property type="entry name" value="Serpins superfamily"/>
    <property type="match status" value="1"/>
</dbReference>
<keyword evidence="5" id="KW-0325">Glycoprotein</keyword>
<comment type="caution">
    <text evidence="7">The sequence shown here is derived from an EMBL/GenBank/DDBJ whole genome shotgun (WGS) entry which is preliminary data.</text>
</comment>
<dbReference type="PANTHER" id="PTHR11461:SF165">
    <property type="entry name" value="ALPHA-1-ANTITRYPSIN"/>
    <property type="match status" value="1"/>
</dbReference>
<dbReference type="GO" id="GO:0005615">
    <property type="term" value="C:extracellular space"/>
    <property type="evidence" value="ECO:0007669"/>
    <property type="project" value="InterPro"/>
</dbReference>
<dbReference type="InterPro" id="IPR042178">
    <property type="entry name" value="Serpin_sf_1"/>
</dbReference>
<comment type="similarity">
    <text evidence="1">Belongs to the serpin family.</text>
</comment>
<reference evidence="7 8" key="1">
    <citation type="journal article" date="2013" name="Proc. Natl. Acad. Sci. U.S.A.">
        <title>The king cobra genome reveals dynamic gene evolution and adaptation in the snake venom system.</title>
        <authorList>
            <person name="Vonk F.J."/>
            <person name="Casewell N.R."/>
            <person name="Henkel C.V."/>
            <person name="Heimberg A.M."/>
            <person name="Jansen H.J."/>
            <person name="McCleary R.J."/>
            <person name="Kerkkamp H.M."/>
            <person name="Vos R.A."/>
            <person name="Guerreiro I."/>
            <person name="Calvete J.J."/>
            <person name="Wuster W."/>
            <person name="Woods A.E."/>
            <person name="Logan J.M."/>
            <person name="Harrison R.A."/>
            <person name="Castoe T.A."/>
            <person name="de Koning A.P."/>
            <person name="Pollock D.D."/>
            <person name="Yandell M."/>
            <person name="Calderon D."/>
            <person name="Renjifo C."/>
            <person name="Currier R.B."/>
            <person name="Salgado D."/>
            <person name="Pla D."/>
            <person name="Sanz L."/>
            <person name="Hyder A.S."/>
            <person name="Ribeiro J.M."/>
            <person name="Arntzen J.W."/>
            <person name="van den Thillart G.E."/>
            <person name="Boetzer M."/>
            <person name="Pirovano W."/>
            <person name="Dirks R.P."/>
            <person name="Spaink H.P."/>
            <person name="Duboule D."/>
            <person name="McGlinn E."/>
            <person name="Kini R.M."/>
            <person name="Richardson M.K."/>
        </authorList>
    </citation>
    <scope>NUCLEOTIDE SEQUENCE</scope>
    <source>
        <tissue evidence="7">Blood</tissue>
    </source>
</reference>
<keyword evidence="4" id="KW-0722">Serine protease inhibitor</keyword>
<evidence type="ECO:0000256" key="2">
    <source>
        <dbReference type="ARBA" id="ARBA00022690"/>
    </source>
</evidence>
<evidence type="ECO:0000256" key="4">
    <source>
        <dbReference type="ARBA" id="ARBA00022900"/>
    </source>
</evidence>